<organism evidence="2">
    <name type="scientific">Chromera velia CCMP2878</name>
    <dbReference type="NCBI Taxonomy" id="1169474"/>
    <lineage>
        <taxon>Eukaryota</taxon>
        <taxon>Sar</taxon>
        <taxon>Alveolata</taxon>
        <taxon>Colpodellida</taxon>
        <taxon>Chromeraceae</taxon>
        <taxon>Chromera</taxon>
    </lineage>
</organism>
<dbReference type="AlphaFoldDB" id="A0A0G4H5U0"/>
<gene>
    <name evidence="2" type="ORF">Cvel_24804</name>
</gene>
<evidence type="ECO:0000256" key="1">
    <source>
        <dbReference type="SAM" id="MobiDB-lite"/>
    </source>
</evidence>
<feature type="compositionally biased region" description="Basic and acidic residues" evidence="1">
    <location>
        <begin position="717"/>
        <end position="728"/>
    </location>
</feature>
<feature type="compositionally biased region" description="Polar residues" evidence="1">
    <location>
        <begin position="110"/>
        <end position="121"/>
    </location>
</feature>
<name>A0A0G4H5U0_9ALVE</name>
<sequence>MATAQKKKGGGAGFLGVGGVQEVNLNDPSLEKELAALGWQDEGAELAEMEAMMGGGGGGGGVDVQALLKGGGGTEETGGDLDEMEVDDSLMAEYAALAGGGEETTEQRQKNGPSSSQANTNAPPSSSQSAAGGAKAPSTAGGASSRQGYERASSLVSIDDTLQMEMELVWNSDIMESFDVLNAARDVLQKRLDALPEDDEEREFVEDNLESVKLKALTMEMESQRGILTPEVYLQKVKVRCQDDRKLMRALKAAGRTEDAMAVQKRIDIATAELKEVVDNSGRAERGPVMHADSREFSRQGSATLTAANLQMMEQQQAGGTAGATAEQEAARDKLVTALMQRLDEYKKASDMWIQAGNVGRAKDMLIAAKKIKDQADSLKRPGAAAELAAKVRTSTWLAEREVPPEVKQSVLMGMSEEHRVASLTEIEASLQQQAETLKAHALYALNLDASGKFKEEAVVLNSWRKRCEEWAKFTEKAKKDSLQLPPEVKEVSLIRTMEVTNEEVPEATIRFVLQLTNDEPSEVLPLEPDLARLVAAERDRLSKAGSSPVHASMACCAGGAGASRPSSEEGGVSLPKGSYVEVTLQFPTPVSKSVQLPPSAGDEAFVDFPLSSYESRQLQRYFQRSRVQLEVFKPRTFALIRGYKSLGRVSRNVKLEELMEHSGAVTVQDFAREQPRLKITMLLKRPIVGKEMKAVPIPCVALVEPLPATLRGIRPRTTDPPKEEKEQPAAAAAASSSPPAASPRTEGDGEAAGAAEGGVSGVIGAEEAMACPLDIGLICSYEVLEDLIANKRLAELPQSIQDKLLGQAQMKMEGIAEAIGGGKISMEDYVQRCNAAVERDTQLARLLLKAQRKKEAALVFRRVKVMKEALAGGA</sequence>
<feature type="compositionally biased region" description="Low complexity" evidence="1">
    <location>
        <begin position="122"/>
        <end position="138"/>
    </location>
</feature>
<dbReference type="VEuPathDB" id="CryptoDB:Cvel_24804"/>
<feature type="region of interest" description="Disordered" evidence="1">
    <location>
        <begin position="100"/>
        <end position="149"/>
    </location>
</feature>
<feature type="region of interest" description="Disordered" evidence="1">
    <location>
        <begin position="1"/>
        <end position="20"/>
    </location>
</feature>
<dbReference type="EMBL" id="CDMZ01001912">
    <property type="protein sequence ID" value="CEM39213.1"/>
    <property type="molecule type" value="Genomic_DNA"/>
</dbReference>
<proteinExistence type="predicted"/>
<reference evidence="2" key="1">
    <citation type="submission" date="2014-11" db="EMBL/GenBank/DDBJ databases">
        <authorList>
            <person name="Otto D Thomas"/>
            <person name="Naeem Raeece"/>
        </authorList>
    </citation>
    <scope>NUCLEOTIDE SEQUENCE</scope>
</reference>
<feature type="compositionally biased region" description="Low complexity" evidence="1">
    <location>
        <begin position="729"/>
        <end position="744"/>
    </location>
</feature>
<feature type="compositionally biased region" description="Gly residues" evidence="1">
    <location>
        <begin position="10"/>
        <end position="19"/>
    </location>
</feature>
<evidence type="ECO:0000313" key="2">
    <source>
        <dbReference type="EMBL" id="CEM39213.1"/>
    </source>
</evidence>
<accession>A0A0G4H5U0</accession>
<feature type="region of interest" description="Disordered" evidence="1">
    <location>
        <begin position="712"/>
        <end position="755"/>
    </location>
</feature>
<protein>
    <submittedName>
        <fullName evidence="2">Uncharacterized protein</fullName>
    </submittedName>
</protein>